<keyword evidence="2" id="KW-0812">Transmembrane</keyword>
<feature type="region of interest" description="Disordered" evidence="1">
    <location>
        <begin position="1"/>
        <end position="50"/>
    </location>
</feature>
<evidence type="ECO:0000256" key="2">
    <source>
        <dbReference type="SAM" id="Phobius"/>
    </source>
</evidence>
<dbReference type="GeneID" id="116529521"/>
<feature type="compositionally biased region" description="Basic and acidic residues" evidence="1">
    <location>
        <begin position="261"/>
        <end position="278"/>
    </location>
</feature>
<dbReference type="SUPFAM" id="SSF47473">
    <property type="entry name" value="EF-hand"/>
    <property type="match status" value="1"/>
</dbReference>
<dbReference type="Proteomes" id="UP000504640">
    <property type="component" value="Unplaced"/>
</dbReference>
<dbReference type="InterPro" id="IPR011992">
    <property type="entry name" value="EF-hand-dom_pair"/>
</dbReference>
<sequence>MKKRKELNALIGLAGDSRRKKPKKGPSSHRLLRTEPPDSDSESSSEEEEEFGVVGNRSRFAKGDYLRCCKICYPLCGFVILAACVVACVGLVWMQVALKEDLDALKEKFRTMESNQKSSFQEIPKLNEELLSKQKQLEKIESGEMGLNKVWINITEMNKQISLLTSAVNHLKANVKSAADLISLPATVEGLQKSVASIGNTLNSVHLAVEAMQKTVDEHKKTMELLQSDMNQHFLKDTAGSNQIIPSPSATSELDNKTHSENLKQMDDRSATLKRESLDQVTNRTDTVKIQSIKKEDSSNSQASKLKEKLQLISALTNKPESNRPPETADEEQVESFTSKPSALPKFSQFLGDPVEKAAQLRPISLPGISSIEDLQDLFHKTGQDVDGKLTYQEIWTSLGSSAVPEPESLRAFDSDGDGRYSFLELRVALGI</sequence>
<name>A0A6J3FD82_SAPAP</name>
<dbReference type="PANTHER" id="PTHR15717">
    <property type="entry name" value="PROTEIN KIAA0494"/>
    <property type="match status" value="1"/>
</dbReference>
<protein>
    <submittedName>
        <fullName evidence="5">EF-hand calcium-binding domain-containing protein 14 isoform X4</fullName>
    </submittedName>
</protein>
<reference evidence="5" key="1">
    <citation type="submission" date="2025-08" db="UniProtKB">
        <authorList>
            <consortium name="RefSeq"/>
        </authorList>
    </citation>
    <scope>IDENTIFICATION</scope>
    <source>
        <tissue evidence="5">Blood</tissue>
    </source>
</reference>
<evidence type="ECO:0000313" key="4">
    <source>
        <dbReference type="Proteomes" id="UP000504640"/>
    </source>
</evidence>
<dbReference type="RefSeq" id="XP_032103377.1">
    <property type="nucleotide sequence ID" value="XM_032247486.1"/>
</dbReference>
<organism evidence="4 5">
    <name type="scientific">Sapajus apella</name>
    <name type="common">Brown-capped capuchin</name>
    <name type="synonym">Cebus apella</name>
    <dbReference type="NCBI Taxonomy" id="9515"/>
    <lineage>
        <taxon>Eukaryota</taxon>
        <taxon>Metazoa</taxon>
        <taxon>Chordata</taxon>
        <taxon>Craniata</taxon>
        <taxon>Vertebrata</taxon>
        <taxon>Euteleostomi</taxon>
        <taxon>Mammalia</taxon>
        <taxon>Eutheria</taxon>
        <taxon>Euarchontoglires</taxon>
        <taxon>Primates</taxon>
        <taxon>Haplorrhini</taxon>
        <taxon>Platyrrhini</taxon>
        <taxon>Cebidae</taxon>
        <taxon>Cebinae</taxon>
        <taxon>Sapajus</taxon>
    </lineage>
</organism>
<evidence type="ECO:0000256" key="1">
    <source>
        <dbReference type="SAM" id="MobiDB-lite"/>
    </source>
</evidence>
<evidence type="ECO:0000313" key="5">
    <source>
        <dbReference type="RefSeq" id="XP_032103377.1"/>
    </source>
</evidence>
<keyword evidence="2" id="KW-1133">Transmembrane helix</keyword>
<feature type="compositionally biased region" description="Acidic residues" evidence="1">
    <location>
        <begin position="37"/>
        <end position="50"/>
    </location>
</feature>
<feature type="region of interest" description="Disordered" evidence="1">
    <location>
        <begin position="261"/>
        <end position="286"/>
    </location>
</feature>
<feature type="compositionally biased region" description="Basic residues" evidence="1">
    <location>
        <begin position="18"/>
        <end position="31"/>
    </location>
</feature>
<dbReference type="InterPro" id="IPR002048">
    <property type="entry name" value="EF_hand_dom"/>
</dbReference>
<dbReference type="CTD" id="9813"/>
<dbReference type="PROSITE" id="PS50222">
    <property type="entry name" value="EF_HAND_2"/>
    <property type="match status" value="1"/>
</dbReference>
<dbReference type="GO" id="GO:0005509">
    <property type="term" value="F:calcium ion binding"/>
    <property type="evidence" value="ECO:0007669"/>
    <property type="project" value="InterPro"/>
</dbReference>
<dbReference type="PANTHER" id="PTHR15717:SF2">
    <property type="entry name" value="EF-HAND CALCIUM-BINDING DOMAIN-CONTAINING PROTEIN 14"/>
    <property type="match status" value="1"/>
</dbReference>
<keyword evidence="2" id="KW-0472">Membrane</keyword>
<dbReference type="InterPro" id="IPR042352">
    <property type="entry name" value="EFCAB14"/>
</dbReference>
<feature type="domain" description="EF-hand" evidence="3">
    <location>
        <begin position="370"/>
        <end position="405"/>
    </location>
</feature>
<accession>A0A6J3FD82</accession>
<feature type="transmembrane region" description="Helical" evidence="2">
    <location>
        <begin position="71"/>
        <end position="94"/>
    </location>
</feature>
<gene>
    <name evidence="5" type="primary">EFCAB14</name>
</gene>
<dbReference type="AlphaFoldDB" id="A0A6J3FD82"/>
<keyword evidence="4" id="KW-1185">Reference proteome</keyword>
<evidence type="ECO:0000259" key="3">
    <source>
        <dbReference type="PROSITE" id="PS50222"/>
    </source>
</evidence>
<proteinExistence type="predicted"/>